<evidence type="ECO:0000256" key="1">
    <source>
        <dbReference type="SAM" id="MobiDB-lite"/>
    </source>
</evidence>
<organism evidence="2 3">
    <name type="scientific">Neolentinus lepideus HHB14362 ss-1</name>
    <dbReference type="NCBI Taxonomy" id="1314782"/>
    <lineage>
        <taxon>Eukaryota</taxon>
        <taxon>Fungi</taxon>
        <taxon>Dikarya</taxon>
        <taxon>Basidiomycota</taxon>
        <taxon>Agaricomycotina</taxon>
        <taxon>Agaricomycetes</taxon>
        <taxon>Gloeophyllales</taxon>
        <taxon>Gloeophyllaceae</taxon>
        <taxon>Neolentinus</taxon>
    </lineage>
</organism>
<accession>A0A165SVM9</accession>
<dbReference type="EMBL" id="KV425570">
    <property type="protein sequence ID" value="KZT25745.1"/>
    <property type="molecule type" value="Genomic_DNA"/>
</dbReference>
<keyword evidence="3" id="KW-1185">Reference proteome</keyword>
<dbReference type="InParanoid" id="A0A165SVM9"/>
<evidence type="ECO:0000313" key="2">
    <source>
        <dbReference type="EMBL" id="KZT25745.1"/>
    </source>
</evidence>
<gene>
    <name evidence="2" type="ORF">NEOLEDRAFT_1147789</name>
</gene>
<proteinExistence type="predicted"/>
<dbReference type="AlphaFoldDB" id="A0A165SVM9"/>
<reference evidence="2 3" key="1">
    <citation type="journal article" date="2016" name="Mol. Biol. Evol.">
        <title>Comparative Genomics of Early-Diverging Mushroom-Forming Fungi Provides Insights into the Origins of Lignocellulose Decay Capabilities.</title>
        <authorList>
            <person name="Nagy L.G."/>
            <person name="Riley R."/>
            <person name="Tritt A."/>
            <person name="Adam C."/>
            <person name="Daum C."/>
            <person name="Floudas D."/>
            <person name="Sun H."/>
            <person name="Yadav J.S."/>
            <person name="Pangilinan J."/>
            <person name="Larsson K.H."/>
            <person name="Matsuura K."/>
            <person name="Barry K."/>
            <person name="Labutti K."/>
            <person name="Kuo R."/>
            <person name="Ohm R.A."/>
            <person name="Bhattacharya S.S."/>
            <person name="Shirouzu T."/>
            <person name="Yoshinaga Y."/>
            <person name="Martin F.M."/>
            <person name="Grigoriev I.V."/>
            <person name="Hibbett D.S."/>
        </authorList>
    </citation>
    <scope>NUCLEOTIDE SEQUENCE [LARGE SCALE GENOMIC DNA]</scope>
    <source>
        <strain evidence="2 3">HHB14362 ss-1</strain>
    </source>
</reference>
<name>A0A165SVM9_9AGAM</name>
<feature type="region of interest" description="Disordered" evidence="1">
    <location>
        <begin position="1"/>
        <end position="20"/>
    </location>
</feature>
<dbReference type="Proteomes" id="UP000076761">
    <property type="component" value="Unassembled WGS sequence"/>
</dbReference>
<feature type="region of interest" description="Disordered" evidence="1">
    <location>
        <begin position="42"/>
        <end position="65"/>
    </location>
</feature>
<evidence type="ECO:0000313" key="3">
    <source>
        <dbReference type="Proteomes" id="UP000076761"/>
    </source>
</evidence>
<sequence length="244" mass="26292">MVSYGRQEYPSQNLSAHSDFKASTDVKSEYYYVRGGPDKHAIVRREPSRISSPSESPARALDHAPYNLSTRSNGFVRGNGFRDSSSRHPDITSRPGALEYAGVVFVQPPNGNTIPPQFPSHPYPPLHDSFPSEAAEHGYNSATGTMYTNGAFQPGYPARYIAPTNGALPYYEPDGPPYHSFSGVTAVQYSSIYNQPSPSASVPQPYILPPSNPNNGIAGTRAPLVPPVSAIVGPKENSCCCVIC</sequence>
<protein>
    <submittedName>
        <fullName evidence="2">Uncharacterized protein</fullName>
    </submittedName>
</protein>
<feature type="compositionally biased region" description="Low complexity" evidence="1">
    <location>
        <begin position="49"/>
        <end position="59"/>
    </location>
</feature>